<keyword evidence="1" id="KW-0472">Membrane</keyword>
<keyword evidence="1" id="KW-0812">Transmembrane</keyword>
<feature type="transmembrane region" description="Helical" evidence="1">
    <location>
        <begin position="66"/>
        <end position="86"/>
    </location>
</feature>
<feature type="transmembrane region" description="Helical" evidence="1">
    <location>
        <begin position="24"/>
        <end position="45"/>
    </location>
</feature>
<dbReference type="RefSeq" id="WP_182630930.1">
    <property type="nucleotide sequence ID" value="NZ_JAALDM010000018.1"/>
</dbReference>
<keyword evidence="3" id="KW-1185">Reference proteome</keyword>
<evidence type="ECO:0000313" key="3">
    <source>
        <dbReference type="Proteomes" id="UP001589700"/>
    </source>
</evidence>
<accession>A0ABV5JMD8</accession>
<evidence type="ECO:0000313" key="2">
    <source>
        <dbReference type="EMBL" id="MFB9258893.1"/>
    </source>
</evidence>
<gene>
    <name evidence="2" type="ORF">ACFFVD_03685</name>
</gene>
<evidence type="ECO:0000256" key="1">
    <source>
        <dbReference type="SAM" id="Phobius"/>
    </source>
</evidence>
<dbReference type="EMBL" id="JBHMDY010000002">
    <property type="protein sequence ID" value="MFB9258893.1"/>
    <property type="molecule type" value="Genomic_DNA"/>
</dbReference>
<organism evidence="2 3">
    <name type="scientific">Dietzia aerolata</name>
    <dbReference type="NCBI Taxonomy" id="595984"/>
    <lineage>
        <taxon>Bacteria</taxon>
        <taxon>Bacillati</taxon>
        <taxon>Actinomycetota</taxon>
        <taxon>Actinomycetes</taxon>
        <taxon>Mycobacteriales</taxon>
        <taxon>Dietziaceae</taxon>
        <taxon>Dietzia</taxon>
    </lineage>
</organism>
<protein>
    <submittedName>
        <fullName evidence="2">Uncharacterized protein</fullName>
    </submittedName>
</protein>
<dbReference type="Proteomes" id="UP001589700">
    <property type="component" value="Unassembled WGS sequence"/>
</dbReference>
<comment type="caution">
    <text evidence="2">The sequence shown here is derived from an EMBL/GenBank/DDBJ whole genome shotgun (WGS) entry which is preliminary data.</text>
</comment>
<keyword evidence="1" id="KW-1133">Transmembrane helix</keyword>
<sequence length="88" mass="9595">MAAGAFALLITAFRLPTWLGVPDWVAIVIWASAAAVLLVGFALSGTVKLNEVNRAEMRGWLDAADLLLMLAYVPVLVFAQGIYPYFWP</sequence>
<name>A0ABV5JMD8_9ACTN</name>
<reference evidence="2 3" key="1">
    <citation type="submission" date="2024-09" db="EMBL/GenBank/DDBJ databases">
        <authorList>
            <person name="Sun Q."/>
            <person name="Mori K."/>
        </authorList>
    </citation>
    <scope>NUCLEOTIDE SEQUENCE [LARGE SCALE GENOMIC DNA]</scope>
    <source>
        <strain evidence="2 3">CCM 7659</strain>
    </source>
</reference>
<proteinExistence type="predicted"/>